<dbReference type="Proteomes" id="UP001597260">
    <property type="component" value="Unassembled WGS sequence"/>
</dbReference>
<name>A0ABW3YAX4_9ACTN</name>
<sequence>MKTLTRTATPGPVPRRSDTTATRRLLGCGVLAGPIFVGALLIQGVTRADYDPVRHPVSSLALGQLGWIQTANFLVAGMLALAFAVGLRRALRPSRGATWGPLLVGCWSVSLIGAGLFVTDPVSGFPAGTPDQLTRPTLPGTLHDLVSILGFLAIPIAFVVLARRFAAEQRWGWVTYSVTSVIVFLVAFELSNLAFAQVESLVDYGGLFQRIAIVTGCAWLTLLGVHLLSRKGTAGGHVR</sequence>
<dbReference type="RefSeq" id="WP_377569607.1">
    <property type="nucleotide sequence ID" value="NZ_JBHTMP010000012.1"/>
</dbReference>
<feature type="transmembrane region" description="Helical" evidence="1">
    <location>
        <begin position="25"/>
        <end position="46"/>
    </location>
</feature>
<dbReference type="Pfam" id="PF06197">
    <property type="entry name" value="DUF998"/>
    <property type="match status" value="1"/>
</dbReference>
<proteinExistence type="predicted"/>
<feature type="transmembrane region" description="Helical" evidence="1">
    <location>
        <begin position="173"/>
        <end position="195"/>
    </location>
</feature>
<feature type="transmembrane region" description="Helical" evidence="1">
    <location>
        <begin position="99"/>
        <end position="118"/>
    </location>
</feature>
<reference evidence="3" key="1">
    <citation type="journal article" date="2019" name="Int. J. Syst. Evol. Microbiol.">
        <title>The Global Catalogue of Microorganisms (GCM) 10K type strain sequencing project: providing services to taxonomists for standard genome sequencing and annotation.</title>
        <authorList>
            <consortium name="The Broad Institute Genomics Platform"/>
            <consortium name="The Broad Institute Genome Sequencing Center for Infectious Disease"/>
            <person name="Wu L."/>
            <person name="Ma J."/>
        </authorList>
    </citation>
    <scope>NUCLEOTIDE SEQUENCE [LARGE SCALE GENOMIC DNA]</scope>
    <source>
        <strain evidence="3">JCM 31037</strain>
    </source>
</reference>
<keyword evidence="1" id="KW-0812">Transmembrane</keyword>
<comment type="caution">
    <text evidence="2">The sequence shown here is derived from an EMBL/GenBank/DDBJ whole genome shotgun (WGS) entry which is preliminary data.</text>
</comment>
<gene>
    <name evidence="2" type="ORF">ACFQ4H_10390</name>
</gene>
<feature type="transmembrane region" description="Helical" evidence="1">
    <location>
        <begin position="138"/>
        <end position="161"/>
    </location>
</feature>
<feature type="transmembrane region" description="Helical" evidence="1">
    <location>
        <begin position="207"/>
        <end position="229"/>
    </location>
</feature>
<keyword evidence="1" id="KW-1133">Transmembrane helix</keyword>
<dbReference type="EMBL" id="JBHTMP010000012">
    <property type="protein sequence ID" value="MFD1321496.1"/>
    <property type="molecule type" value="Genomic_DNA"/>
</dbReference>
<dbReference type="InterPro" id="IPR009339">
    <property type="entry name" value="DUF998"/>
</dbReference>
<keyword evidence="3" id="KW-1185">Reference proteome</keyword>
<evidence type="ECO:0000256" key="1">
    <source>
        <dbReference type="SAM" id="Phobius"/>
    </source>
</evidence>
<keyword evidence="1" id="KW-0472">Membrane</keyword>
<accession>A0ABW3YAX4</accession>
<organism evidence="2 3">
    <name type="scientific">Micromonospora sonneratiae</name>
    <dbReference type="NCBI Taxonomy" id="1184706"/>
    <lineage>
        <taxon>Bacteria</taxon>
        <taxon>Bacillati</taxon>
        <taxon>Actinomycetota</taxon>
        <taxon>Actinomycetes</taxon>
        <taxon>Micromonosporales</taxon>
        <taxon>Micromonosporaceae</taxon>
        <taxon>Micromonospora</taxon>
    </lineage>
</organism>
<protein>
    <submittedName>
        <fullName evidence="2">DUF998 domain-containing protein</fullName>
    </submittedName>
</protein>
<evidence type="ECO:0000313" key="3">
    <source>
        <dbReference type="Proteomes" id="UP001597260"/>
    </source>
</evidence>
<evidence type="ECO:0000313" key="2">
    <source>
        <dbReference type="EMBL" id="MFD1321496.1"/>
    </source>
</evidence>
<feature type="transmembrane region" description="Helical" evidence="1">
    <location>
        <begin position="66"/>
        <end position="87"/>
    </location>
</feature>